<evidence type="ECO:0000313" key="3">
    <source>
        <dbReference type="EMBL" id="AXC12029.1"/>
    </source>
</evidence>
<dbReference type="KEGG" id="abas:ACPOL_2716"/>
<accession>A0A2Z5FYS7</accession>
<name>A0A2Z5FYS7_9BACT</name>
<proteinExistence type="predicted"/>
<dbReference type="Proteomes" id="UP000253606">
    <property type="component" value="Chromosome"/>
</dbReference>
<reference evidence="3 4" key="1">
    <citation type="journal article" date="2018" name="Front. Microbiol.">
        <title>Hydrolytic Capabilities as a Key to Environmental Success: Chitinolytic and Cellulolytic Acidobacteria From Acidic Sub-arctic Soils and Boreal Peatlands.</title>
        <authorList>
            <person name="Belova S.E."/>
            <person name="Ravin N.V."/>
            <person name="Pankratov T.A."/>
            <person name="Rakitin A.L."/>
            <person name="Ivanova A.A."/>
            <person name="Beletsky A.V."/>
            <person name="Mardanov A.V."/>
            <person name="Sinninghe Damste J.S."/>
            <person name="Dedysh S.N."/>
        </authorList>
    </citation>
    <scope>NUCLEOTIDE SEQUENCE [LARGE SCALE GENOMIC DNA]</scope>
    <source>
        <strain evidence="3 4">SBC82</strain>
    </source>
</reference>
<evidence type="ECO:0000313" key="4">
    <source>
        <dbReference type="Proteomes" id="UP000253606"/>
    </source>
</evidence>
<gene>
    <name evidence="3" type="ORF">ACPOL_2716</name>
</gene>
<dbReference type="Pfam" id="PF09557">
    <property type="entry name" value="DUF2382"/>
    <property type="match status" value="1"/>
</dbReference>
<organism evidence="3 4">
    <name type="scientific">Acidisarcina polymorpha</name>
    <dbReference type="NCBI Taxonomy" id="2211140"/>
    <lineage>
        <taxon>Bacteria</taxon>
        <taxon>Pseudomonadati</taxon>
        <taxon>Acidobacteriota</taxon>
        <taxon>Terriglobia</taxon>
        <taxon>Terriglobales</taxon>
        <taxon>Acidobacteriaceae</taxon>
        <taxon>Acidisarcina</taxon>
    </lineage>
</organism>
<feature type="region of interest" description="Disordered" evidence="1">
    <location>
        <begin position="41"/>
        <end position="69"/>
    </location>
</feature>
<feature type="domain" description="DUF2382" evidence="2">
    <location>
        <begin position="198"/>
        <end position="307"/>
    </location>
</feature>
<dbReference type="OrthoDB" id="118405at2"/>
<feature type="compositionally biased region" description="Low complexity" evidence="1">
    <location>
        <begin position="41"/>
        <end position="53"/>
    </location>
</feature>
<evidence type="ECO:0000256" key="1">
    <source>
        <dbReference type="SAM" id="MobiDB-lite"/>
    </source>
</evidence>
<evidence type="ECO:0000259" key="2">
    <source>
        <dbReference type="Pfam" id="PF09557"/>
    </source>
</evidence>
<protein>
    <recommendedName>
        <fullName evidence="2">DUF2382 domain-containing protein</fullName>
    </recommendedName>
</protein>
<sequence length="315" mass="33317">MPDTSSPNIVAAFFDTESVAESAVGALLNAGFTSNQIGVASRASSAADSSAPADQKLDPVGSSDNTAHTTGHAVGAAAGSAWDKVKNFFSSDAVEPCADEKSKGDFASHEITSDYGDYSSEDIHSSLSGMSVPEERSRYFGSRFGRGNQGAIVTVSAAGREAEAEQILEASGGDLGNNSSSYDYAEADSAPISGQQRIQLLGEVLRVHKDRISRGEVRIRKEVITETQTIEVPVTRDELVIERFSPTSSTTAQGQVGECSEIRIPLTEEVASADKHTIVREEVAVGKRTVEGVRSVGDSVSHEELVVEDETKRST</sequence>
<keyword evidence="4" id="KW-1185">Reference proteome</keyword>
<dbReference type="AlphaFoldDB" id="A0A2Z5FYS7"/>
<dbReference type="InterPro" id="IPR052967">
    <property type="entry name" value="Stress_Response_Assoc"/>
</dbReference>
<dbReference type="EMBL" id="CP030840">
    <property type="protein sequence ID" value="AXC12029.1"/>
    <property type="molecule type" value="Genomic_DNA"/>
</dbReference>
<dbReference type="PANTHER" id="PTHR38463">
    <property type="entry name" value="STRESS RESPONSE PROTEIN YSNF"/>
    <property type="match status" value="1"/>
</dbReference>
<dbReference type="NCBIfam" id="TIGR02271">
    <property type="entry name" value="YsnF/AvaK domain"/>
    <property type="match status" value="1"/>
</dbReference>
<dbReference type="InterPro" id="IPR019060">
    <property type="entry name" value="DUF2382"/>
</dbReference>
<dbReference type="RefSeq" id="WP_114207357.1">
    <property type="nucleotide sequence ID" value="NZ_CP030840.1"/>
</dbReference>
<dbReference type="PANTHER" id="PTHR38463:SF1">
    <property type="entry name" value="STRESS RESPONSE PROTEIN YSNF"/>
    <property type="match status" value="1"/>
</dbReference>